<gene>
    <name evidence="2" type="ORF">A3B92_01230</name>
</gene>
<accession>A0A1G1ZI99</accession>
<organism evidence="2 3">
    <name type="scientific">Candidatus Harrisonbacteria bacterium RIFCSPHIGHO2_02_FULL_42_16</name>
    <dbReference type="NCBI Taxonomy" id="1798404"/>
    <lineage>
        <taxon>Bacteria</taxon>
        <taxon>Candidatus Harrisoniibacteriota</taxon>
    </lineage>
</organism>
<sequence length="123" mass="13484">MIKSLAKKPIVFMGALSAVLFASAVIWAVFAAQLVAGQTETPADFKIGEFPQKKDSGKAREKITLPNNAPFGFYRVKVISYGATGTPIASIVGQEIFSVTPSDDKLPEDKRYSEDKRYREPLN</sequence>
<comment type="caution">
    <text evidence="2">The sequence shown here is derived from an EMBL/GenBank/DDBJ whole genome shotgun (WGS) entry which is preliminary data.</text>
</comment>
<evidence type="ECO:0000313" key="2">
    <source>
        <dbReference type="EMBL" id="OGY64149.1"/>
    </source>
</evidence>
<dbReference type="STRING" id="1798404.A3B92_01230"/>
<dbReference type="AlphaFoldDB" id="A0A1G1ZI99"/>
<evidence type="ECO:0000313" key="3">
    <source>
        <dbReference type="Proteomes" id="UP000177960"/>
    </source>
</evidence>
<dbReference type="Proteomes" id="UP000177960">
    <property type="component" value="Unassembled WGS sequence"/>
</dbReference>
<feature type="signal peptide" evidence="1">
    <location>
        <begin position="1"/>
        <end position="31"/>
    </location>
</feature>
<proteinExistence type="predicted"/>
<keyword evidence="1" id="KW-0732">Signal</keyword>
<evidence type="ECO:0000256" key="1">
    <source>
        <dbReference type="SAM" id="SignalP"/>
    </source>
</evidence>
<name>A0A1G1ZI99_9BACT</name>
<reference evidence="2 3" key="1">
    <citation type="journal article" date="2016" name="Nat. Commun.">
        <title>Thousands of microbial genomes shed light on interconnected biogeochemical processes in an aquifer system.</title>
        <authorList>
            <person name="Anantharaman K."/>
            <person name="Brown C.T."/>
            <person name="Hug L.A."/>
            <person name="Sharon I."/>
            <person name="Castelle C.J."/>
            <person name="Probst A.J."/>
            <person name="Thomas B.C."/>
            <person name="Singh A."/>
            <person name="Wilkins M.J."/>
            <person name="Karaoz U."/>
            <person name="Brodie E.L."/>
            <person name="Williams K.H."/>
            <person name="Hubbard S.S."/>
            <person name="Banfield J.F."/>
        </authorList>
    </citation>
    <scope>NUCLEOTIDE SEQUENCE [LARGE SCALE GENOMIC DNA]</scope>
</reference>
<protein>
    <submittedName>
        <fullName evidence="2">Uncharacterized protein</fullName>
    </submittedName>
</protein>
<feature type="chain" id="PRO_5009581814" evidence="1">
    <location>
        <begin position="32"/>
        <end position="123"/>
    </location>
</feature>
<dbReference type="EMBL" id="MHJG01000009">
    <property type="protein sequence ID" value="OGY64149.1"/>
    <property type="molecule type" value="Genomic_DNA"/>
</dbReference>